<dbReference type="EMBL" id="JN885999">
    <property type="protein sequence ID" value="AEX63280.1"/>
    <property type="molecule type" value="Genomic_DNA"/>
</dbReference>
<organism evidence="1">
    <name type="scientific">Moumouvirus sp. 'Monve'</name>
    <dbReference type="NCBI Taxonomy" id="1128131"/>
    <lineage>
        <taxon>Viruses</taxon>
        <taxon>Varidnaviria</taxon>
        <taxon>Bamfordvirae</taxon>
        <taxon>Nucleocytoviricota</taxon>
        <taxon>Megaviricetes</taxon>
        <taxon>Imitervirales</taxon>
        <taxon>Mimiviridae</taxon>
        <taxon>Megamimivirinae</taxon>
        <taxon>Moumouvirus</taxon>
    </lineage>
</organism>
<sequence>MSTPILIDYNKLKLLKEYAENNIIKMDEIMNIYHGKAEIIGNRIDHCVFFDFGYKFVYSIEEVPSTDFKKFYTIKKLSGSVNNGNYPSVELMKIIMNELDMKDLSECNIKINKNDPIPNIEIMDIIKETSLV</sequence>
<reference evidence="1" key="1">
    <citation type="submission" date="2011-10" db="EMBL/GenBank/DDBJ databases">
        <title>Provirophages and transpovirons: unique mobilome of giant viruses.</title>
        <authorList>
            <person name="Desnues C."/>
            <person name="LaScola B."/>
            <person name="Yutin N."/>
            <person name="Fournous G."/>
            <person name="Koonin E."/>
            <person name="Raoult D."/>
        </authorList>
    </citation>
    <scope>NUCLEOTIDE SEQUENCE</scope>
    <source>
        <strain evidence="1">Mv13-mv</strain>
    </source>
</reference>
<gene>
    <name evidence="1" type="ORF">mv_R1078</name>
</gene>
<proteinExistence type="predicted"/>
<evidence type="ECO:0008006" key="2">
    <source>
        <dbReference type="Google" id="ProtNLM"/>
    </source>
</evidence>
<name>H2EFL5_9VIRU</name>
<accession>H2EFL5</accession>
<evidence type="ECO:0000313" key="1">
    <source>
        <dbReference type="EMBL" id="AEX63280.1"/>
    </source>
</evidence>
<protein>
    <recommendedName>
        <fullName evidence="2">Divergent P-loop NTPase</fullName>
    </recommendedName>
</protein>